<evidence type="ECO:0000313" key="10">
    <source>
        <dbReference type="Proteomes" id="UP000323000"/>
    </source>
</evidence>
<keyword evidence="10" id="KW-1185">Reference proteome</keyword>
<comment type="similarity">
    <text evidence="3 8">Belongs to the histone H4 family.</text>
</comment>
<dbReference type="PRINTS" id="PR00623">
    <property type="entry name" value="HISTONEH4"/>
</dbReference>
<proteinExistence type="inferred from homology"/>
<dbReference type="GO" id="GO:0003677">
    <property type="term" value="F:DNA binding"/>
    <property type="evidence" value="ECO:0007669"/>
    <property type="project" value="UniProtKB-KW"/>
</dbReference>
<keyword evidence="5 8" id="KW-0238">DNA-binding</keyword>
<dbReference type="GO" id="GO:0046982">
    <property type="term" value="F:protein heterodimerization activity"/>
    <property type="evidence" value="ECO:0007669"/>
    <property type="project" value="InterPro"/>
</dbReference>
<comment type="function">
    <text evidence="8">Core component of nucleosome. Nucleosomes wrap and compact DNA into chromatin, limiting DNA accessibility to the cellular machineries which require DNA as a template. Histones thereby play a central role in transcription regulation, DNA repair, DNA replication and chromosomal stability. DNA accessibility is regulated via a complex set of post-translational modifications of histones, also called histone code, and nucleosome remodeling.</text>
</comment>
<dbReference type="OrthoDB" id="666552at2759"/>
<evidence type="ECO:0000256" key="8">
    <source>
        <dbReference type="RuleBase" id="RU000528"/>
    </source>
</evidence>
<comment type="caution">
    <text evidence="9">The sequence shown here is derived from an EMBL/GenBank/DDBJ whole genome shotgun (WGS) entry which is preliminary data.</text>
</comment>
<sequence length="87" mass="9308">MLLNSCGIVGYQTVGSLPASGSIPSQPKACATNCGKELPYAELCHDIENVIRDAVTYTEHAGRKIVMAMDGVYALKRQGRTLYGFGV</sequence>
<evidence type="ECO:0000256" key="5">
    <source>
        <dbReference type="ARBA" id="ARBA00023125"/>
    </source>
</evidence>
<dbReference type="SMART" id="SM00417">
    <property type="entry name" value="H4"/>
    <property type="match status" value="1"/>
</dbReference>
<keyword evidence="7 8" id="KW-0544">Nucleosome core</keyword>
<evidence type="ECO:0000256" key="3">
    <source>
        <dbReference type="ARBA" id="ARBA00006564"/>
    </source>
</evidence>
<dbReference type="GO" id="GO:0005634">
    <property type="term" value="C:nucleus"/>
    <property type="evidence" value="ECO:0007669"/>
    <property type="project" value="UniProtKB-SubCell"/>
</dbReference>
<dbReference type="GO" id="GO:0000786">
    <property type="term" value="C:nucleosome"/>
    <property type="evidence" value="ECO:0007669"/>
    <property type="project" value="UniProtKB-KW"/>
</dbReference>
<evidence type="ECO:0000256" key="6">
    <source>
        <dbReference type="ARBA" id="ARBA00023242"/>
    </source>
</evidence>
<evidence type="ECO:0000256" key="7">
    <source>
        <dbReference type="ARBA" id="ARBA00023269"/>
    </source>
</evidence>
<dbReference type="EMBL" id="VAHF01000004">
    <property type="protein sequence ID" value="TXG62619.1"/>
    <property type="molecule type" value="Genomic_DNA"/>
</dbReference>
<organism evidence="9 10">
    <name type="scientific">Acer yangbiense</name>
    <dbReference type="NCBI Taxonomy" id="1000413"/>
    <lineage>
        <taxon>Eukaryota</taxon>
        <taxon>Viridiplantae</taxon>
        <taxon>Streptophyta</taxon>
        <taxon>Embryophyta</taxon>
        <taxon>Tracheophyta</taxon>
        <taxon>Spermatophyta</taxon>
        <taxon>Magnoliopsida</taxon>
        <taxon>eudicotyledons</taxon>
        <taxon>Gunneridae</taxon>
        <taxon>Pentapetalae</taxon>
        <taxon>rosids</taxon>
        <taxon>malvids</taxon>
        <taxon>Sapindales</taxon>
        <taxon>Sapindaceae</taxon>
        <taxon>Hippocastanoideae</taxon>
        <taxon>Acereae</taxon>
        <taxon>Acer</taxon>
    </lineage>
</organism>
<dbReference type="SUPFAM" id="SSF47113">
    <property type="entry name" value="Histone-fold"/>
    <property type="match status" value="1"/>
</dbReference>
<dbReference type="Proteomes" id="UP000323000">
    <property type="component" value="Chromosome 4"/>
</dbReference>
<keyword evidence="6 8" id="KW-0539">Nucleus</keyword>
<evidence type="ECO:0000256" key="4">
    <source>
        <dbReference type="ARBA" id="ARBA00022454"/>
    </source>
</evidence>
<evidence type="ECO:0000256" key="1">
    <source>
        <dbReference type="ARBA" id="ARBA00004123"/>
    </source>
</evidence>
<evidence type="ECO:0000313" key="9">
    <source>
        <dbReference type="EMBL" id="TXG62619.1"/>
    </source>
</evidence>
<keyword evidence="4 8" id="KW-0158">Chromosome</keyword>
<comment type="subunit">
    <text evidence="8">The nucleosome is a histone octamer containing two molecules each of H2A, H2B, H3 and H4 assembled in one H3-H4 heterotetramer and two H2A-H2B heterodimers. The octamer wraps approximately 147 bp of DNA.</text>
</comment>
<dbReference type="PANTHER" id="PTHR10484">
    <property type="entry name" value="HISTONE H4"/>
    <property type="match status" value="1"/>
</dbReference>
<gene>
    <name evidence="9" type="ORF">EZV62_009613</name>
</gene>
<protein>
    <recommendedName>
        <fullName evidence="8">Histone H4</fullName>
    </recommendedName>
</protein>
<dbReference type="GO" id="GO:0030527">
    <property type="term" value="F:structural constituent of chromatin"/>
    <property type="evidence" value="ECO:0007669"/>
    <property type="project" value="InterPro"/>
</dbReference>
<accession>A0A5C7I0S5</accession>
<name>A0A5C7I0S5_9ROSI</name>
<dbReference type="Gene3D" id="1.10.20.10">
    <property type="entry name" value="Histone, subunit A"/>
    <property type="match status" value="1"/>
</dbReference>
<dbReference type="InterPro" id="IPR009072">
    <property type="entry name" value="Histone-fold"/>
</dbReference>
<dbReference type="AlphaFoldDB" id="A0A5C7I0S5"/>
<evidence type="ECO:0000256" key="2">
    <source>
        <dbReference type="ARBA" id="ARBA00004286"/>
    </source>
</evidence>
<comment type="subcellular location">
    <subcellularLocation>
        <location evidence="2">Chromosome</location>
    </subcellularLocation>
    <subcellularLocation>
        <location evidence="1">Nucleus</location>
    </subcellularLocation>
</comment>
<reference evidence="10" key="1">
    <citation type="journal article" date="2019" name="Gigascience">
        <title>De novo genome assembly of the endangered Acer yangbiense, a plant species with extremely small populations endemic to Yunnan Province, China.</title>
        <authorList>
            <person name="Yang J."/>
            <person name="Wariss H.M."/>
            <person name="Tao L."/>
            <person name="Zhang R."/>
            <person name="Yun Q."/>
            <person name="Hollingsworth P."/>
            <person name="Dao Z."/>
            <person name="Luo G."/>
            <person name="Guo H."/>
            <person name="Ma Y."/>
            <person name="Sun W."/>
        </authorList>
    </citation>
    <scope>NUCLEOTIDE SEQUENCE [LARGE SCALE GENOMIC DNA]</scope>
    <source>
        <strain evidence="10">cv. Malutang</strain>
    </source>
</reference>
<dbReference type="InterPro" id="IPR001951">
    <property type="entry name" value="Histone_H4"/>
</dbReference>